<keyword evidence="3 6" id="KW-0808">Transferase</keyword>
<dbReference type="PROSITE" id="PS51679">
    <property type="entry name" value="SAM_MT_C5"/>
    <property type="match status" value="1"/>
</dbReference>
<dbReference type="InterPro" id="IPR029063">
    <property type="entry name" value="SAM-dependent_MTases_sf"/>
</dbReference>
<keyword evidence="5" id="KW-0680">Restriction system</keyword>
<accession>A0A1X1YJB5</accession>
<keyword evidence="2 6" id="KW-0489">Methyltransferase</keyword>
<dbReference type="GO" id="GO:0009307">
    <property type="term" value="P:DNA restriction-modification system"/>
    <property type="evidence" value="ECO:0007669"/>
    <property type="project" value="UniProtKB-KW"/>
</dbReference>
<evidence type="ECO:0000256" key="2">
    <source>
        <dbReference type="ARBA" id="ARBA00022603"/>
    </source>
</evidence>
<feature type="region of interest" description="Disordered" evidence="7">
    <location>
        <begin position="74"/>
        <end position="93"/>
    </location>
</feature>
<dbReference type="InterPro" id="IPR050390">
    <property type="entry name" value="C5-Methyltransferase"/>
</dbReference>
<evidence type="ECO:0000256" key="5">
    <source>
        <dbReference type="ARBA" id="ARBA00022747"/>
    </source>
</evidence>
<dbReference type="EC" id="2.1.1.37" evidence="1"/>
<dbReference type="OrthoDB" id="9813719at2"/>
<dbReference type="EMBL" id="LQPE01000010">
    <property type="protein sequence ID" value="ORW11120.1"/>
    <property type="molecule type" value="Genomic_DNA"/>
</dbReference>
<dbReference type="PRINTS" id="PR00105">
    <property type="entry name" value="C5METTRFRASE"/>
</dbReference>
<evidence type="ECO:0000256" key="7">
    <source>
        <dbReference type="SAM" id="MobiDB-lite"/>
    </source>
</evidence>
<dbReference type="SUPFAM" id="SSF53335">
    <property type="entry name" value="S-adenosyl-L-methionine-dependent methyltransferases"/>
    <property type="match status" value="1"/>
</dbReference>
<evidence type="ECO:0000256" key="4">
    <source>
        <dbReference type="ARBA" id="ARBA00022691"/>
    </source>
</evidence>
<organism evidence="8 9">
    <name type="scientific">Mycobacterium kyorinense</name>
    <dbReference type="NCBI Taxonomy" id="487514"/>
    <lineage>
        <taxon>Bacteria</taxon>
        <taxon>Bacillati</taxon>
        <taxon>Actinomycetota</taxon>
        <taxon>Actinomycetes</taxon>
        <taxon>Mycobacteriales</taxon>
        <taxon>Mycobacteriaceae</taxon>
        <taxon>Mycobacterium</taxon>
    </lineage>
</organism>
<evidence type="ECO:0000313" key="9">
    <source>
        <dbReference type="Proteomes" id="UP000193487"/>
    </source>
</evidence>
<comment type="similarity">
    <text evidence="6">Belongs to the class I-like SAM-binding methyltransferase superfamily. C5-methyltransferase family.</text>
</comment>
<keyword evidence="9" id="KW-1185">Reference proteome</keyword>
<comment type="caution">
    <text evidence="8">The sequence shown here is derived from an EMBL/GenBank/DDBJ whole genome shotgun (WGS) entry which is preliminary data.</text>
</comment>
<dbReference type="GO" id="GO:0044027">
    <property type="term" value="P:negative regulation of gene expression via chromosomal CpG island methylation"/>
    <property type="evidence" value="ECO:0007669"/>
    <property type="project" value="TreeGrafter"/>
</dbReference>
<name>A0A1X1YJB5_9MYCO</name>
<evidence type="ECO:0000256" key="3">
    <source>
        <dbReference type="ARBA" id="ARBA00022679"/>
    </source>
</evidence>
<dbReference type="GO" id="GO:0032259">
    <property type="term" value="P:methylation"/>
    <property type="evidence" value="ECO:0007669"/>
    <property type="project" value="UniProtKB-KW"/>
</dbReference>
<dbReference type="GO" id="GO:0003886">
    <property type="term" value="F:DNA (cytosine-5-)-methyltransferase activity"/>
    <property type="evidence" value="ECO:0007669"/>
    <property type="project" value="UniProtKB-EC"/>
</dbReference>
<reference evidence="8 9" key="1">
    <citation type="submission" date="2016-01" db="EMBL/GenBank/DDBJ databases">
        <title>The new phylogeny of the genus Mycobacterium.</title>
        <authorList>
            <person name="Tarcisio F."/>
            <person name="Conor M."/>
            <person name="Antonella G."/>
            <person name="Elisabetta G."/>
            <person name="Giulia F.S."/>
            <person name="Sara T."/>
            <person name="Anna F."/>
            <person name="Clotilde B."/>
            <person name="Roberto B."/>
            <person name="Veronica D.S."/>
            <person name="Fabio R."/>
            <person name="Monica P."/>
            <person name="Olivier J."/>
            <person name="Enrico T."/>
            <person name="Nicola S."/>
        </authorList>
    </citation>
    <scope>NUCLEOTIDE SEQUENCE [LARGE SCALE GENOMIC DNA]</scope>
    <source>
        <strain evidence="8 9">DSM 45166</strain>
    </source>
</reference>
<evidence type="ECO:0000256" key="6">
    <source>
        <dbReference type="PROSITE-ProRule" id="PRU01016"/>
    </source>
</evidence>
<dbReference type="GO" id="GO:0003677">
    <property type="term" value="F:DNA binding"/>
    <property type="evidence" value="ECO:0007669"/>
    <property type="project" value="TreeGrafter"/>
</dbReference>
<dbReference type="PANTHER" id="PTHR10629">
    <property type="entry name" value="CYTOSINE-SPECIFIC METHYLTRANSFERASE"/>
    <property type="match status" value="1"/>
</dbReference>
<dbReference type="Pfam" id="PF00145">
    <property type="entry name" value="DNA_methylase"/>
    <property type="match status" value="1"/>
</dbReference>
<dbReference type="InterPro" id="IPR001525">
    <property type="entry name" value="C5_MeTfrase"/>
</dbReference>
<proteinExistence type="inferred from homology"/>
<keyword evidence="4 6" id="KW-0949">S-adenosyl-L-methionine</keyword>
<dbReference type="Gene3D" id="3.90.120.10">
    <property type="entry name" value="DNA Methylase, subunit A, domain 2"/>
    <property type="match status" value="1"/>
</dbReference>
<evidence type="ECO:0000256" key="1">
    <source>
        <dbReference type="ARBA" id="ARBA00011975"/>
    </source>
</evidence>
<gene>
    <name evidence="8" type="ORF">AWC14_19620</name>
</gene>
<dbReference type="PANTHER" id="PTHR10629:SF52">
    <property type="entry name" value="DNA (CYTOSINE-5)-METHYLTRANSFERASE 1"/>
    <property type="match status" value="1"/>
</dbReference>
<dbReference type="RefSeq" id="WP_045377861.1">
    <property type="nucleotide sequence ID" value="NZ_BBKA01000045.1"/>
</dbReference>
<sequence>MTLTLTDLFAGAGGSSTGAVSVPGIEVRVASNHWSLAIESHAANHPETDHIQADLSQIDPRLFPRTDALWASPSCTHHSSAQGKKRTDLQQPDLFGDTLPEEAAERSRATMWDVVRFSEHHEYQAVIVENVVEVALWRPFRAWLSAMDSIGYNHRILYLNSMHAQVFGSGAPQSRDRIYIVLWRNGNRPPDLDRVLRPRAVCPDHGEVDSRQVWKKPVHWGRYRAQYIYTCSRTGCHRVVEPFYRPAAEAIDWAIQGQRIGDKPLREFKNKTTGEVVLSPLAPRTMARVEAGIQKYWAPLLVPVEGRAGETAARPVADSARTMTSRNETALLVPCGGTWRDKPTSAREPMPARTTRENDGLAFIAELRGGGSKHRPVSAALSTVTASGNHHGLVMTYYGNGTSRSTDAALPTVTAVDRHALLMRHNTARGNPAQMITPVSEYARTITTRGHQSLLTCATLDINDVLFRMLEPHEISAAMDFPRGYILKGNKRAQVRQAGAAVTPPCSRDLIGVVAESLGVAL</sequence>
<evidence type="ECO:0000313" key="8">
    <source>
        <dbReference type="EMBL" id="ORW11120.1"/>
    </source>
</evidence>
<dbReference type="Gene3D" id="3.40.50.150">
    <property type="entry name" value="Vaccinia Virus protein VP39"/>
    <property type="match status" value="1"/>
</dbReference>
<dbReference type="Proteomes" id="UP000193487">
    <property type="component" value="Unassembled WGS sequence"/>
</dbReference>
<feature type="active site" evidence="6">
    <location>
        <position position="75"/>
    </location>
</feature>
<protein>
    <recommendedName>
        <fullName evidence="1">DNA (cytosine-5-)-methyltransferase</fullName>
        <ecNumber evidence="1">2.1.1.37</ecNumber>
    </recommendedName>
</protein>
<dbReference type="AlphaFoldDB" id="A0A1X1YJB5"/>